<comment type="caution">
    <text evidence="2">The sequence shown here is derived from an EMBL/GenBank/DDBJ whole genome shotgun (WGS) entry which is preliminary data.</text>
</comment>
<keyword evidence="1" id="KW-1133">Transmembrane helix</keyword>
<keyword evidence="3" id="KW-1185">Reference proteome</keyword>
<accession>A0A8X6L3H7</accession>
<evidence type="ECO:0000256" key="1">
    <source>
        <dbReference type="SAM" id="Phobius"/>
    </source>
</evidence>
<organism evidence="2 3">
    <name type="scientific">Trichonephila clavata</name>
    <name type="common">Joro spider</name>
    <name type="synonym">Nephila clavata</name>
    <dbReference type="NCBI Taxonomy" id="2740835"/>
    <lineage>
        <taxon>Eukaryota</taxon>
        <taxon>Metazoa</taxon>
        <taxon>Ecdysozoa</taxon>
        <taxon>Arthropoda</taxon>
        <taxon>Chelicerata</taxon>
        <taxon>Arachnida</taxon>
        <taxon>Araneae</taxon>
        <taxon>Araneomorphae</taxon>
        <taxon>Entelegynae</taxon>
        <taxon>Araneoidea</taxon>
        <taxon>Nephilidae</taxon>
        <taxon>Trichonephila</taxon>
    </lineage>
</organism>
<dbReference type="Proteomes" id="UP000887116">
    <property type="component" value="Unassembled WGS sequence"/>
</dbReference>
<feature type="transmembrane region" description="Helical" evidence="1">
    <location>
        <begin position="55"/>
        <end position="74"/>
    </location>
</feature>
<name>A0A8X6L3H7_TRICU</name>
<evidence type="ECO:0000313" key="2">
    <source>
        <dbReference type="EMBL" id="GFQ94146.1"/>
    </source>
</evidence>
<proteinExistence type="predicted"/>
<dbReference type="AlphaFoldDB" id="A0A8X6L3H7"/>
<sequence length="80" mass="9093">MLLARSLRRMLVKNFGNKEAVSSVQYDNGSKRSQTHLSVTVLNELQVAKLILVRIYQWLAIIASINRLLLSAYYPLFLAA</sequence>
<reference evidence="2" key="1">
    <citation type="submission" date="2020-07" db="EMBL/GenBank/DDBJ databases">
        <title>Multicomponent nature underlies the extraordinary mechanical properties of spider dragline silk.</title>
        <authorList>
            <person name="Kono N."/>
            <person name="Nakamura H."/>
            <person name="Mori M."/>
            <person name="Yoshida Y."/>
            <person name="Ohtoshi R."/>
            <person name="Malay A.D."/>
            <person name="Moran D.A.P."/>
            <person name="Tomita M."/>
            <person name="Numata K."/>
            <person name="Arakawa K."/>
        </authorList>
    </citation>
    <scope>NUCLEOTIDE SEQUENCE</scope>
</reference>
<keyword evidence="1" id="KW-0812">Transmembrane</keyword>
<dbReference type="EMBL" id="BMAO01014312">
    <property type="protein sequence ID" value="GFQ94146.1"/>
    <property type="molecule type" value="Genomic_DNA"/>
</dbReference>
<keyword evidence="1" id="KW-0472">Membrane</keyword>
<protein>
    <submittedName>
        <fullName evidence="2">Uncharacterized protein</fullName>
    </submittedName>
</protein>
<gene>
    <name evidence="2" type="ORF">TNCT_378041</name>
</gene>
<evidence type="ECO:0000313" key="3">
    <source>
        <dbReference type="Proteomes" id="UP000887116"/>
    </source>
</evidence>